<protein>
    <submittedName>
        <fullName evidence="2">Uncharacterized protein</fullName>
    </submittedName>
</protein>
<dbReference type="AlphaFoldDB" id="A0A4U6V9C2"/>
<keyword evidence="1" id="KW-0472">Membrane</keyword>
<name>A0A4U6V9C2_SETVI</name>
<evidence type="ECO:0000313" key="2">
    <source>
        <dbReference type="EMBL" id="TKW20457.1"/>
    </source>
</evidence>
<gene>
    <name evidence="2" type="ORF">SEVIR_4G089400v2</name>
</gene>
<dbReference type="EMBL" id="CM016555">
    <property type="protein sequence ID" value="TKW20457.1"/>
    <property type="molecule type" value="Genomic_DNA"/>
</dbReference>
<keyword evidence="1" id="KW-0812">Transmembrane</keyword>
<evidence type="ECO:0000313" key="3">
    <source>
        <dbReference type="Proteomes" id="UP000298652"/>
    </source>
</evidence>
<reference evidence="2" key="1">
    <citation type="submission" date="2019-03" db="EMBL/GenBank/DDBJ databases">
        <title>WGS assembly of Setaria viridis.</title>
        <authorList>
            <person name="Huang P."/>
            <person name="Jenkins J."/>
            <person name="Grimwood J."/>
            <person name="Barry K."/>
            <person name="Healey A."/>
            <person name="Mamidi S."/>
            <person name="Sreedasyam A."/>
            <person name="Shu S."/>
            <person name="Feldman M."/>
            <person name="Wu J."/>
            <person name="Yu Y."/>
            <person name="Chen C."/>
            <person name="Johnson J."/>
            <person name="Rokhsar D."/>
            <person name="Baxter I."/>
            <person name="Schmutz J."/>
            <person name="Brutnell T."/>
            <person name="Kellogg E."/>
        </authorList>
    </citation>
    <scope>NUCLEOTIDE SEQUENCE [LARGE SCALE GENOMIC DNA]</scope>
</reference>
<evidence type="ECO:0000256" key="1">
    <source>
        <dbReference type="SAM" id="Phobius"/>
    </source>
</evidence>
<dbReference type="Gramene" id="TKW20457">
    <property type="protein sequence ID" value="TKW20457"/>
    <property type="gene ID" value="SEVIR_4G089400v2"/>
</dbReference>
<feature type="transmembrane region" description="Helical" evidence="1">
    <location>
        <begin position="38"/>
        <end position="57"/>
    </location>
</feature>
<dbReference type="Proteomes" id="UP000298652">
    <property type="component" value="Chromosome 4"/>
</dbReference>
<organism evidence="2 3">
    <name type="scientific">Setaria viridis</name>
    <name type="common">Green bristlegrass</name>
    <name type="synonym">Setaria italica subsp. viridis</name>
    <dbReference type="NCBI Taxonomy" id="4556"/>
    <lineage>
        <taxon>Eukaryota</taxon>
        <taxon>Viridiplantae</taxon>
        <taxon>Streptophyta</taxon>
        <taxon>Embryophyta</taxon>
        <taxon>Tracheophyta</taxon>
        <taxon>Spermatophyta</taxon>
        <taxon>Magnoliopsida</taxon>
        <taxon>Liliopsida</taxon>
        <taxon>Poales</taxon>
        <taxon>Poaceae</taxon>
        <taxon>PACMAD clade</taxon>
        <taxon>Panicoideae</taxon>
        <taxon>Panicodae</taxon>
        <taxon>Paniceae</taxon>
        <taxon>Cenchrinae</taxon>
        <taxon>Setaria</taxon>
    </lineage>
</organism>
<keyword evidence="1" id="KW-1133">Transmembrane helix</keyword>
<proteinExistence type="predicted"/>
<sequence length="105" mass="11668">MQLLISSFKLAGSIRTWKLYDLLCLFSLMCGHCSNAGWLGKFVLNCICLSVVGNWLIVLELRSEMMWCGHCCCCEDMVLVCYCSSIVGWVSNSALTCIRLSVVGN</sequence>
<keyword evidence="3" id="KW-1185">Reference proteome</keyword>
<accession>A0A4U6V9C2</accession>